<dbReference type="Gene3D" id="3.90.1300.10">
    <property type="entry name" value="Amidase signature (AS) domain"/>
    <property type="match status" value="1"/>
</dbReference>
<name>A0A2T4ILA9_9HYPH</name>
<dbReference type="EMBL" id="PZJX01000068">
    <property type="protein sequence ID" value="PTE06420.1"/>
    <property type="molecule type" value="Genomic_DNA"/>
</dbReference>
<comment type="caution">
    <text evidence="3">The sequence shown here is derived from an EMBL/GenBank/DDBJ whole genome shotgun (WGS) entry which is preliminary data.</text>
</comment>
<comment type="similarity">
    <text evidence="1">Belongs to the amidase family.</text>
</comment>
<dbReference type="InterPro" id="IPR036928">
    <property type="entry name" value="AS_sf"/>
</dbReference>
<organism evidence="3 4">
    <name type="scientific">Mesorhizobium helmanticense</name>
    <dbReference type="NCBI Taxonomy" id="1776423"/>
    <lineage>
        <taxon>Bacteria</taxon>
        <taxon>Pseudomonadati</taxon>
        <taxon>Pseudomonadota</taxon>
        <taxon>Alphaproteobacteria</taxon>
        <taxon>Hyphomicrobiales</taxon>
        <taxon>Phyllobacteriaceae</taxon>
        <taxon>Mesorhizobium</taxon>
    </lineage>
</organism>
<dbReference type="RefSeq" id="WP_107652911.1">
    <property type="nucleotide sequence ID" value="NZ_PZJX01000068.1"/>
</dbReference>
<dbReference type="NCBIfam" id="NF004815">
    <property type="entry name" value="PRK06169.1"/>
    <property type="match status" value="1"/>
</dbReference>
<reference evidence="3 4" key="1">
    <citation type="submission" date="2018-03" db="EMBL/GenBank/DDBJ databases">
        <title>Genome sequence of the symbiotic type strain Mesorhizobium helmanticense CSLC115NT isolated from Lotus corniculatus nodules.</title>
        <authorList>
            <person name="Sannazzaro A.I."/>
            <person name="Torres Tejerizo G.A."/>
            <person name="Dip D."/>
            <person name="Caballero M."/>
            <person name="Pistorio M."/>
            <person name="Estrella M.J."/>
        </authorList>
    </citation>
    <scope>NUCLEOTIDE SEQUENCE [LARGE SCALE GENOMIC DNA]</scope>
    <source>
        <strain evidence="3 4">CSLC115N</strain>
    </source>
</reference>
<evidence type="ECO:0000256" key="1">
    <source>
        <dbReference type="ARBA" id="ARBA00009199"/>
    </source>
</evidence>
<dbReference type="InterPro" id="IPR023631">
    <property type="entry name" value="Amidase_dom"/>
</dbReference>
<dbReference type="OrthoDB" id="9814821at2"/>
<protein>
    <submittedName>
        <fullName evidence="3">Amidase</fullName>
    </submittedName>
</protein>
<dbReference type="PANTHER" id="PTHR11895">
    <property type="entry name" value="TRANSAMIDASE"/>
    <property type="match status" value="1"/>
</dbReference>
<dbReference type="SUPFAM" id="SSF75304">
    <property type="entry name" value="Amidase signature (AS) enzymes"/>
    <property type="match status" value="1"/>
</dbReference>
<keyword evidence="4" id="KW-1185">Reference proteome</keyword>
<evidence type="ECO:0000259" key="2">
    <source>
        <dbReference type="Pfam" id="PF01425"/>
    </source>
</evidence>
<dbReference type="PANTHER" id="PTHR11895:SF7">
    <property type="entry name" value="GLUTAMYL-TRNA(GLN) AMIDOTRANSFERASE SUBUNIT A, MITOCHONDRIAL"/>
    <property type="match status" value="1"/>
</dbReference>
<accession>A0A2T4ILA9</accession>
<feature type="domain" description="Amidase" evidence="2">
    <location>
        <begin position="35"/>
        <end position="454"/>
    </location>
</feature>
<dbReference type="AlphaFoldDB" id="A0A2T4ILA9"/>
<dbReference type="GO" id="GO:0003824">
    <property type="term" value="F:catalytic activity"/>
    <property type="evidence" value="ECO:0007669"/>
    <property type="project" value="InterPro"/>
</dbReference>
<evidence type="ECO:0000313" key="4">
    <source>
        <dbReference type="Proteomes" id="UP000240259"/>
    </source>
</evidence>
<gene>
    <name evidence="3" type="ORF">C9427_31560</name>
</gene>
<sequence>MPNGISPIADADDPCRLAAAELNAAYRAGSLSPVEVTLAALERAEAINPLFNAFTMIDRKGAIEAAGASEKRWRAGEPLSAADGIPTTLKDIVWVKGWSVRYGSRTTTSAAYDKDAPAVALLRRAGAVFIGQTTTPEFGWKAITDSGLCGITRNPWNAQKTPGGSSGGAAVAAATGAGVFHLGTDGGGSIRIPASFTGIAGLKPTFGRVPAYPSSAFGTVAHIGPMARTALDLSIMADAMSGRDISDWQQGVGTLAPLGRIEDTLLGARIGYWSKPPSGALDSGIAAAVSHALTYLDAFGATVEPIDLPGGDLLDLFQHHWFTGAAARLALVAPSERAGIDPGFLEIAEAGAAFDVQALVAAQLERAEFGAAMDRLLDAYDFIVSPGTSVPAFDVGLEVPPGSGLSRWTEWAAFSYPINLSQQPACVIPCGMTAAGLPVGFQIIGARGDDARMLSAAADLEAAFLPMTEAFRLKDFA</sequence>
<dbReference type="Proteomes" id="UP000240259">
    <property type="component" value="Unassembled WGS sequence"/>
</dbReference>
<dbReference type="Pfam" id="PF01425">
    <property type="entry name" value="Amidase"/>
    <property type="match status" value="1"/>
</dbReference>
<evidence type="ECO:0000313" key="3">
    <source>
        <dbReference type="EMBL" id="PTE06420.1"/>
    </source>
</evidence>
<proteinExistence type="inferred from homology"/>
<dbReference type="InterPro" id="IPR000120">
    <property type="entry name" value="Amidase"/>
</dbReference>